<dbReference type="GO" id="GO:0003677">
    <property type="term" value="F:DNA binding"/>
    <property type="evidence" value="ECO:0007669"/>
    <property type="project" value="UniProtKB-KW"/>
</dbReference>
<evidence type="ECO:0000256" key="2">
    <source>
        <dbReference type="SAM" id="MobiDB-lite"/>
    </source>
</evidence>
<evidence type="ECO:0000259" key="4">
    <source>
        <dbReference type="Pfam" id="PF23359"/>
    </source>
</evidence>
<feature type="domain" description="Lsr2 DNA-binding" evidence="4">
    <location>
        <begin position="79"/>
        <end position="114"/>
    </location>
</feature>
<dbReference type="Pfam" id="PF11774">
    <property type="entry name" value="Lsr2"/>
    <property type="match status" value="1"/>
</dbReference>
<dbReference type="AlphaFoldDB" id="A0A0B5D637"/>
<dbReference type="Proteomes" id="UP000031524">
    <property type="component" value="Chromosome"/>
</dbReference>
<feature type="region of interest" description="Disordered" evidence="2">
    <location>
        <begin position="62"/>
        <end position="84"/>
    </location>
</feature>
<reference evidence="5 6" key="1">
    <citation type="submission" date="2013-04" db="EMBL/GenBank/DDBJ databases">
        <title>Complete genome sequence of Corynebacterium humireducens DSM 45392(T), isolated from a wastewater-fed microbial fuel cell.</title>
        <authorList>
            <person name="Ruckert C."/>
            <person name="Albersmeier A."/>
            <person name="Kalinowski J."/>
        </authorList>
    </citation>
    <scope>NUCLEOTIDE SEQUENCE [LARGE SCALE GENOMIC DNA]</scope>
    <source>
        <strain evidence="6">MFC-5</strain>
    </source>
</reference>
<evidence type="ECO:0000256" key="1">
    <source>
        <dbReference type="ARBA" id="ARBA00023125"/>
    </source>
</evidence>
<dbReference type="Pfam" id="PF23359">
    <property type="entry name" value="Lsr2_DNA-bd"/>
    <property type="match status" value="1"/>
</dbReference>
<dbReference type="Gene3D" id="4.10.320.10">
    <property type="entry name" value="E3-binding domain"/>
    <property type="match status" value="1"/>
</dbReference>
<dbReference type="GO" id="GO:0016746">
    <property type="term" value="F:acyltransferase activity"/>
    <property type="evidence" value="ECO:0007669"/>
    <property type="project" value="InterPro"/>
</dbReference>
<keyword evidence="6" id="KW-1185">Reference proteome</keyword>
<dbReference type="Gene3D" id="3.30.60.230">
    <property type="entry name" value="Lsr2, dimerization domain"/>
    <property type="match status" value="1"/>
</dbReference>
<evidence type="ECO:0000313" key="6">
    <source>
        <dbReference type="Proteomes" id="UP000031524"/>
    </source>
</evidence>
<dbReference type="RefSeq" id="WP_040086997.1">
    <property type="nucleotide sequence ID" value="NZ_BCSU01000013.1"/>
</dbReference>
<sequence>MARREITQYFDDLDNSPLEDSEVNIIHFSVDGSHYTLDLSEENAAAFRAALDPWIAVAQVAQAPQKSPARASSASTAAQRERSRAIREWARANGMDVSDRGKIAASVLEAYEKAQGR</sequence>
<feature type="compositionally biased region" description="Low complexity" evidence="2">
    <location>
        <begin position="69"/>
        <end position="78"/>
    </location>
</feature>
<dbReference type="InterPro" id="IPR055370">
    <property type="entry name" value="Lsr2_DNA-bd"/>
</dbReference>
<protein>
    <recommendedName>
        <fullName evidence="7">Lsr2 family protein</fullName>
    </recommendedName>
</protein>
<dbReference type="EMBL" id="CP005286">
    <property type="protein sequence ID" value="AJE34296.1"/>
    <property type="molecule type" value="Genomic_DNA"/>
</dbReference>
<dbReference type="KEGG" id="chm:B842_12255"/>
<dbReference type="HOGENOM" id="CLU_139818_1_0_11"/>
<feature type="domain" description="Lsr2 dimerization" evidence="3">
    <location>
        <begin position="1"/>
        <end position="59"/>
    </location>
</feature>
<accession>A0A0B5D637</accession>
<organism evidence="5 6">
    <name type="scientific">Corynebacterium humireducens NBRC 106098 = DSM 45392</name>
    <dbReference type="NCBI Taxonomy" id="1223515"/>
    <lineage>
        <taxon>Bacteria</taxon>
        <taxon>Bacillati</taxon>
        <taxon>Actinomycetota</taxon>
        <taxon>Actinomycetes</taxon>
        <taxon>Mycobacteriales</taxon>
        <taxon>Corynebacteriaceae</taxon>
        <taxon>Corynebacterium</taxon>
    </lineage>
</organism>
<evidence type="ECO:0000259" key="3">
    <source>
        <dbReference type="Pfam" id="PF11774"/>
    </source>
</evidence>
<dbReference type="InterPro" id="IPR036625">
    <property type="entry name" value="E3-bd_dom_sf"/>
</dbReference>
<dbReference type="OrthoDB" id="4113332at2"/>
<keyword evidence="1" id="KW-0238">DNA-binding</keyword>
<dbReference type="InterPro" id="IPR024412">
    <property type="entry name" value="Lsr2_dim_dom"/>
</dbReference>
<evidence type="ECO:0008006" key="7">
    <source>
        <dbReference type="Google" id="ProtNLM"/>
    </source>
</evidence>
<proteinExistence type="predicted"/>
<evidence type="ECO:0000313" key="5">
    <source>
        <dbReference type="EMBL" id="AJE34296.1"/>
    </source>
</evidence>
<gene>
    <name evidence="5" type="ORF">B842_12255</name>
</gene>
<dbReference type="InterPro" id="IPR042261">
    <property type="entry name" value="Lsr2-like_dimerization"/>
</dbReference>
<dbReference type="STRING" id="1223515.B842_12255"/>
<name>A0A0B5D637_9CORY</name>